<organism evidence="2 3">
    <name type="scientific">Trifolium pratense</name>
    <name type="common">Red clover</name>
    <dbReference type="NCBI Taxonomy" id="57577"/>
    <lineage>
        <taxon>Eukaryota</taxon>
        <taxon>Viridiplantae</taxon>
        <taxon>Streptophyta</taxon>
        <taxon>Embryophyta</taxon>
        <taxon>Tracheophyta</taxon>
        <taxon>Spermatophyta</taxon>
        <taxon>Magnoliopsida</taxon>
        <taxon>eudicotyledons</taxon>
        <taxon>Gunneridae</taxon>
        <taxon>Pentapetalae</taxon>
        <taxon>rosids</taxon>
        <taxon>fabids</taxon>
        <taxon>Fabales</taxon>
        <taxon>Fabaceae</taxon>
        <taxon>Papilionoideae</taxon>
        <taxon>50 kb inversion clade</taxon>
        <taxon>NPAAA clade</taxon>
        <taxon>Hologalegina</taxon>
        <taxon>IRL clade</taxon>
        <taxon>Trifolieae</taxon>
        <taxon>Trifolium</taxon>
    </lineage>
</organism>
<dbReference type="AlphaFoldDB" id="A0A2K3NGV4"/>
<sequence length="83" mass="9291">MKQLTSRWIPVNENPKALIFICHGYAMECSITMNSTARRLVKGGYAVYGIDYEGHGKSDGLPGLVQDFDCVIDDCFQHFSNIC</sequence>
<feature type="domain" description="Serine aminopeptidase S33" evidence="1">
    <location>
        <begin position="14"/>
        <end position="82"/>
    </location>
</feature>
<evidence type="ECO:0000259" key="1">
    <source>
        <dbReference type="Pfam" id="PF12146"/>
    </source>
</evidence>
<comment type="caution">
    <text evidence="2">The sequence shown here is derived from an EMBL/GenBank/DDBJ whole genome shotgun (WGS) entry which is preliminary data.</text>
</comment>
<accession>A0A2K3NGV4</accession>
<name>A0A2K3NGV4_TRIPR</name>
<gene>
    <name evidence="2" type="ORF">L195_g025569</name>
</gene>
<dbReference type="PANTHER" id="PTHR11614">
    <property type="entry name" value="PHOSPHOLIPASE-RELATED"/>
    <property type="match status" value="1"/>
</dbReference>
<dbReference type="ExpressionAtlas" id="A0A2K3NGV4">
    <property type="expression patterns" value="baseline"/>
</dbReference>
<reference evidence="2 3" key="1">
    <citation type="journal article" date="2014" name="Am. J. Bot.">
        <title>Genome assembly and annotation for red clover (Trifolium pratense; Fabaceae).</title>
        <authorList>
            <person name="Istvanek J."/>
            <person name="Jaros M."/>
            <person name="Krenek A."/>
            <person name="Repkova J."/>
        </authorList>
    </citation>
    <scope>NUCLEOTIDE SEQUENCE [LARGE SCALE GENOMIC DNA]</scope>
    <source>
        <strain evidence="3">cv. Tatra</strain>
        <tissue evidence="2">Young leaves</tissue>
    </source>
</reference>
<reference evidence="2 3" key="2">
    <citation type="journal article" date="2017" name="Front. Plant Sci.">
        <title>Gene Classification and Mining of Molecular Markers Useful in Red Clover (Trifolium pratense) Breeding.</title>
        <authorList>
            <person name="Istvanek J."/>
            <person name="Dluhosova J."/>
            <person name="Dluhos P."/>
            <person name="Patkova L."/>
            <person name="Nedelnik J."/>
            <person name="Repkova J."/>
        </authorList>
    </citation>
    <scope>NUCLEOTIDE SEQUENCE [LARGE SCALE GENOMIC DNA]</scope>
    <source>
        <strain evidence="3">cv. Tatra</strain>
        <tissue evidence="2">Young leaves</tissue>
    </source>
</reference>
<evidence type="ECO:0000313" key="3">
    <source>
        <dbReference type="Proteomes" id="UP000236291"/>
    </source>
</evidence>
<dbReference type="Pfam" id="PF12146">
    <property type="entry name" value="Hydrolase_4"/>
    <property type="match status" value="1"/>
</dbReference>
<dbReference type="EMBL" id="ASHM01021117">
    <property type="protein sequence ID" value="PNY02264.1"/>
    <property type="molecule type" value="Genomic_DNA"/>
</dbReference>
<dbReference type="InterPro" id="IPR022742">
    <property type="entry name" value="Hydrolase_4"/>
</dbReference>
<dbReference type="SUPFAM" id="SSF53474">
    <property type="entry name" value="alpha/beta-Hydrolases"/>
    <property type="match status" value="1"/>
</dbReference>
<evidence type="ECO:0000313" key="2">
    <source>
        <dbReference type="EMBL" id="PNY02264.1"/>
    </source>
</evidence>
<dbReference type="Proteomes" id="UP000236291">
    <property type="component" value="Unassembled WGS sequence"/>
</dbReference>
<dbReference type="Gene3D" id="3.40.50.1820">
    <property type="entry name" value="alpha/beta hydrolase"/>
    <property type="match status" value="1"/>
</dbReference>
<protein>
    <submittedName>
        <fullName evidence="2">Monoglyceride lipase</fullName>
    </submittedName>
</protein>
<dbReference type="InterPro" id="IPR029058">
    <property type="entry name" value="AB_hydrolase_fold"/>
</dbReference>
<feature type="non-terminal residue" evidence="2">
    <location>
        <position position="83"/>
    </location>
</feature>
<proteinExistence type="predicted"/>
<dbReference type="InterPro" id="IPR051044">
    <property type="entry name" value="MAG_DAG_Lipase"/>
</dbReference>